<dbReference type="Pfam" id="PF10756">
    <property type="entry name" value="bPH_6"/>
    <property type="match status" value="1"/>
</dbReference>
<feature type="transmembrane region" description="Helical" evidence="1">
    <location>
        <begin position="16"/>
        <end position="36"/>
    </location>
</feature>
<reference evidence="5 6" key="2">
    <citation type="journal article" date="2019" name="Sci. Rep.">
        <title>Extended insight into the Mycobacterium chelonae-abscessus complex through whole genome sequencing of Mycobacterium salmoniphilum outbreak and Mycobacterium salmoniphilum-like strains.</title>
        <authorList>
            <person name="Behra P.R.K."/>
            <person name="Das S."/>
            <person name="Pettersson B.M.F."/>
            <person name="Shirreff L."/>
            <person name="DuCote T."/>
            <person name="Jacobsson K.G."/>
            <person name="Ennis D.G."/>
            <person name="Kirsebom L.A."/>
        </authorList>
    </citation>
    <scope>NUCLEOTIDE SEQUENCE [LARGE SCALE GENOMIC DNA]</scope>
    <source>
        <strain evidence="4 5">CCUG 63697</strain>
        <strain evidence="3 6">DSM 45524</strain>
    </source>
</reference>
<reference evidence="3" key="1">
    <citation type="submission" date="2018-12" db="EMBL/GenBank/DDBJ databases">
        <authorList>
            <person name="Behra P.R.K."/>
            <person name="Das S."/>
            <person name="Pettersson B.M.F."/>
            <person name="Shirreff L."/>
            <person name="Ducote T."/>
            <person name="Jacobsson K.-G."/>
            <person name="Ennis D.G."/>
            <person name="Kirsebom L.A."/>
        </authorList>
    </citation>
    <scope>NUCLEOTIDE SEQUENCE</scope>
    <source>
        <strain evidence="3">DSM 45524</strain>
    </source>
</reference>
<feature type="transmembrane region" description="Helical" evidence="1">
    <location>
        <begin position="43"/>
        <end position="60"/>
    </location>
</feature>
<evidence type="ECO:0000256" key="1">
    <source>
        <dbReference type="SAM" id="Phobius"/>
    </source>
</evidence>
<keyword evidence="1" id="KW-1133">Transmembrane helix</keyword>
<evidence type="ECO:0000313" key="6">
    <source>
        <dbReference type="Proteomes" id="UP000295627"/>
    </source>
</evidence>
<evidence type="ECO:0000259" key="2">
    <source>
        <dbReference type="Pfam" id="PF10756"/>
    </source>
</evidence>
<protein>
    <submittedName>
        <fullName evidence="3">PH domain-containing protein</fullName>
    </submittedName>
</protein>
<keyword evidence="1" id="KW-0812">Transmembrane</keyword>
<dbReference type="Proteomes" id="UP000295627">
    <property type="component" value="Unassembled WGS sequence"/>
</dbReference>
<dbReference type="EMBL" id="PECC01000010">
    <property type="protein sequence ID" value="TDZ53756.1"/>
    <property type="molecule type" value="Genomic_DNA"/>
</dbReference>
<accession>A0A4R5PEW0</accession>
<name>A0A4R5PEW0_9MYCO</name>
<dbReference type="InterPro" id="IPR019692">
    <property type="entry name" value="CFP-6_PH"/>
</dbReference>
<sequence length="144" mass="15552">MDNSTASPVEWGPKPAGILAVALIGGALGIAAALFVADAPGRLLASVAALGLLIFAAVSWRCRPKLRIADEGLEMQGLSRSTLLPRTSVDSVKVTEFRRLGRRARLLEIESDDRLIVLNRWDLGTDPRDVHEALRAARYPTQSP</sequence>
<feature type="domain" description="Low molecular weight protein antigen 6 PH" evidence="2">
    <location>
        <begin position="63"/>
        <end position="139"/>
    </location>
</feature>
<comment type="caution">
    <text evidence="3">The sequence shown here is derived from an EMBL/GenBank/DDBJ whole genome shotgun (WGS) entry which is preliminary data.</text>
</comment>
<evidence type="ECO:0000313" key="3">
    <source>
        <dbReference type="EMBL" id="TDH23413.1"/>
    </source>
</evidence>
<keyword evidence="1" id="KW-0472">Membrane</keyword>
<dbReference type="Proteomes" id="UP000295165">
    <property type="component" value="Unassembled WGS sequence"/>
</dbReference>
<keyword evidence="5" id="KW-1185">Reference proteome</keyword>
<gene>
    <name evidence="4" type="ORF">CCUG63697_00056</name>
    <name evidence="3" type="ORF">EJ571_06625</name>
</gene>
<dbReference type="EMBL" id="RXLR01000011">
    <property type="protein sequence ID" value="TDH23413.1"/>
    <property type="molecule type" value="Genomic_DNA"/>
</dbReference>
<evidence type="ECO:0000313" key="4">
    <source>
        <dbReference type="EMBL" id="TDZ53756.1"/>
    </source>
</evidence>
<dbReference type="AlphaFoldDB" id="A0A4R5PEW0"/>
<dbReference type="RefSeq" id="WP_078336676.1">
    <property type="nucleotide sequence ID" value="NZ_MAFQ01000027.1"/>
</dbReference>
<proteinExistence type="predicted"/>
<organism evidence="3 6">
    <name type="scientific">Mycobacteroides franklinii</name>
    <dbReference type="NCBI Taxonomy" id="948102"/>
    <lineage>
        <taxon>Bacteria</taxon>
        <taxon>Bacillati</taxon>
        <taxon>Actinomycetota</taxon>
        <taxon>Actinomycetes</taxon>
        <taxon>Mycobacteriales</taxon>
        <taxon>Mycobacteriaceae</taxon>
        <taxon>Mycobacteroides</taxon>
    </lineage>
</organism>
<evidence type="ECO:0000313" key="5">
    <source>
        <dbReference type="Proteomes" id="UP000295165"/>
    </source>
</evidence>